<evidence type="ECO:0000259" key="2">
    <source>
        <dbReference type="Pfam" id="PF15608"/>
    </source>
</evidence>
<reference evidence="3 4" key="1">
    <citation type="submission" date="2012-09" db="EMBL/GenBank/DDBJ databases">
        <title>Genome Sequence of Bacillus sp. DW5-4.</title>
        <authorList>
            <person name="Lai Q."/>
            <person name="Liu Y."/>
            <person name="Shao Z."/>
        </authorList>
    </citation>
    <scope>NUCLEOTIDE SEQUENCE [LARGE SCALE GENOMIC DNA]</scope>
    <source>
        <strain evidence="3 4">DW5-4</strain>
    </source>
</reference>
<keyword evidence="4" id="KW-1185">Reference proteome</keyword>
<sequence>MANVYTKMGSYPEQDVTFLLKDLSSIEMEKSTEERERSIQSGAHYSEMLPIEYKPTASYMTLFYQSLEESKHKVAEAVAVVAEQIVKKRGFHTVLCSLARAGTPIGVLIKRYIRKTYGLDLPHYSISIIRDRGIDENALHYMLKEHPGFEVAFIDGWTGKGAISKELQKAVIDFENKYGIRLSSELAVLADPGYCTNVYGTREDFLIPSACLNSTVSGLVSRTVLNNRWIHADDFHGAKYYEELLDEDVSNLYVDTIEEAFSCLGPNVKEKAETILAQGAPADWRGMTSIEAIGQEFGIENTHLIKPGVGETTRVLLRRIPWKILIQPGSQEKLKHILLLAEDRGVPVIEYANMSYTCCGLIRPMEQSS</sequence>
<gene>
    <name evidence="3" type="ORF">BA70_18050</name>
</gene>
<dbReference type="InterPro" id="IPR028157">
    <property type="entry name" value="PELOTA_dom"/>
</dbReference>
<dbReference type="Pfam" id="PF11202">
    <property type="entry name" value="StiP"/>
    <property type="match status" value="1"/>
</dbReference>
<dbReference type="EMBL" id="JOTP01000007">
    <property type="protein sequence ID" value="KEP26786.1"/>
    <property type="molecule type" value="Genomic_DNA"/>
</dbReference>
<dbReference type="AlphaFoldDB" id="A0A081LC10"/>
<evidence type="ECO:0000259" key="1">
    <source>
        <dbReference type="Pfam" id="PF11202"/>
    </source>
</evidence>
<dbReference type="OrthoDB" id="1663315at2"/>
<dbReference type="InterPro" id="IPR011215">
    <property type="entry name" value="StiP_N"/>
</dbReference>
<dbReference type="RefSeq" id="WP_034320594.1">
    <property type="nucleotide sequence ID" value="NZ_JOTP01000007.1"/>
</dbReference>
<dbReference type="PIRSF" id="PIRSF020979">
    <property type="entry name" value="UCP020979"/>
    <property type="match status" value="1"/>
</dbReference>
<feature type="domain" description="PELOTA RNA-binding" evidence="2">
    <location>
        <begin position="284"/>
        <end position="363"/>
    </location>
</feature>
<feature type="domain" description="Cysteine protease StiP N-terminal" evidence="1">
    <location>
        <begin position="9"/>
        <end position="257"/>
    </location>
</feature>
<evidence type="ECO:0000313" key="3">
    <source>
        <dbReference type="EMBL" id="KEP26786.1"/>
    </source>
</evidence>
<accession>A0A081LC10</accession>
<evidence type="ECO:0000313" key="4">
    <source>
        <dbReference type="Proteomes" id="UP000028091"/>
    </source>
</evidence>
<comment type="caution">
    <text evidence="3">The sequence shown here is derived from an EMBL/GenBank/DDBJ whole genome shotgun (WGS) entry which is preliminary data.</text>
</comment>
<dbReference type="eggNOG" id="COG1358">
    <property type="taxonomic scope" value="Bacteria"/>
</dbReference>
<protein>
    <submittedName>
        <fullName evidence="3">Uncharacterized protein</fullName>
    </submittedName>
</protein>
<name>A0A081LC10_9BACI</name>
<dbReference type="Pfam" id="PF15608">
    <property type="entry name" value="PELOTA_1"/>
    <property type="match status" value="1"/>
</dbReference>
<proteinExistence type="predicted"/>
<dbReference type="Proteomes" id="UP000028091">
    <property type="component" value="Unassembled WGS sequence"/>
</dbReference>
<organism evidence="3 4">
    <name type="scientific">Bacillus zhangzhouensis</name>
    <dbReference type="NCBI Taxonomy" id="1178540"/>
    <lineage>
        <taxon>Bacteria</taxon>
        <taxon>Bacillati</taxon>
        <taxon>Bacillota</taxon>
        <taxon>Bacilli</taxon>
        <taxon>Bacillales</taxon>
        <taxon>Bacillaceae</taxon>
        <taxon>Bacillus</taxon>
    </lineage>
</organism>
<dbReference type="InterPro" id="IPR048336">
    <property type="entry name" value="StiP-like"/>
</dbReference>